<dbReference type="KEGG" id="clec:106665734"/>
<dbReference type="InterPro" id="IPR057130">
    <property type="entry name" value="Myosin_VII_N"/>
</dbReference>
<dbReference type="InterPro" id="IPR036028">
    <property type="entry name" value="SH3-like_dom_sf"/>
</dbReference>
<dbReference type="CDD" id="cd14473">
    <property type="entry name" value="FERM_B-lobe"/>
    <property type="match status" value="2"/>
</dbReference>
<comment type="similarity">
    <text evidence="2 12">Belongs to the TRAFAC class myosin-kinesin ATPase superfamily. Myosin family.</text>
</comment>
<dbReference type="SUPFAM" id="SSF50044">
    <property type="entry name" value="SH3-domain"/>
    <property type="match status" value="1"/>
</dbReference>
<evidence type="ECO:0000256" key="4">
    <source>
        <dbReference type="ARBA" id="ARBA00022490"/>
    </source>
</evidence>
<dbReference type="InterPro" id="IPR036961">
    <property type="entry name" value="Kinesin_motor_dom_sf"/>
</dbReference>
<dbReference type="Pfam" id="PF21998">
    <property type="entry name" value="FERM_C1_MyoVII"/>
    <property type="match status" value="1"/>
</dbReference>
<dbReference type="PROSITE" id="PS51456">
    <property type="entry name" value="MYOSIN_MOTOR"/>
    <property type="match status" value="1"/>
</dbReference>
<protein>
    <submittedName>
        <fullName evidence="17">Uncharacterized protein</fullName>
    </submittedName>
</protein>
<dbReference type="PROSITE" id="PS50057">
    <property type="entry name" value="FERM_3"/>
    <property type="match status" value="2"/>
</dbReference>
<name>A0A8I6RLZ4_CIMLE</name>
<keyword evidence="5" id="KW-0677">Repeat</keyword>
<dbReference type="InterPro" id="IPR019748">
    <property type="entry name" value="FERM_central"/>
</dbReference>
<dbReference type="InterPro" id="IPR027417">
    <property type="entry name" value="P-loop_NTPase"/>
</dbReference>
<dbReference type="Gene3D" id="1.20.120.720">
    <property type="entry name" value="Myosin VI head, motor domain, U50 subdomain"/>
    <property type="match status" value="1"/>
</dbReference>
<keyword evidence="10 12" id="KW-0009">Actin-binding</keyword>
<accession>A0A8I6RLZ4</accession>
<dbReference type="SMART" id="SM00015">
    <property type="entry name" value="IQ"/>
    <property type="match status" value="3"/>
</dbReference>
<evidence type="ECO:0000259" key="16">
    <source>
        <dbReference type="PROSITE" id="PS51456"/>
    </source>
</evidence>
<evidence type="ECO:0000256" key="9">
    <source>
        <dbReference type="ARBA" id="ARBA00023175"/>
    </source>
</evidence>
<dbReference type="InterPro" id="IPR051567">
    <property type="entry name" value="Unconventional_Myosin_ATPase"/>
</dbReference>
<evidence type="ECO:0000256" key="12">
    <source>
        <dbReference type="PROSITE-ProRule" id="PRU00782"/>
    </source>
</evidence>
<evidence type="ECO:0000256" key="6">
    <source>
        <dbReference type="ARBA" id="ARBA00022741"/>
    </source>
</evidence>
<dbReference type="PROSITE" id="PS51016">
    <property type="entry name" value="MYTH4"/>
    <property type="match status" value="2"/>
</dbReference>
<evidence type="ECO:0000256" key="1">
    <source>
        <dbReference type="ARBA" id="ARBA00004496"/>
    </source>
</evidence>
<sequence>MEASTVVANVGDHVWIKPSSTDRYELPWSGKIVSKKKDSFTICGDETKNITVKPEEIMKLVNTTDILALEDMIHLSDLQEYSILRNILLRYYKDQIYTYIGGILVAVNPYKSLPIYSDLYIKRYYNKRSGELPPHIFAVGAQALTNMKRQQCNQCVIISGETGAGKTESTKFLLNFLAAVSSKTIIGNQIVQSNPILEGFGNAKTTKNDNSSRFGKYIEVSYNQEGVITGACIQHYLLEKSRIKSQNIGDRNYHIFYDMLGGLPELEKKKLQLGRPNDYFYLKQGGKIVCQGHDEKVEFLHLKEAMSILNFKNEEIEHIFEMLAAILHIGNFIYKSKVVGNDDITEVQPTNSLKAAITLLGLEENDLIHVLTHKTIIVEGNKVVSAILIGQALSKRDAFAMGLYMRLFSYVLTTINKAISNHQSTKNSTIGILDVFGFENFKHNSFEQLCINYANEQLQQFFVQHVFMLEQEEYQSEGIDWTNLEFQDNQAVVEFLGGKNISVLGLVDEQTRVPKGSDIGYLVKMNQTFSDINYYIKDKSEVSMEFGIRHYAGTVKYNVEGFIEKNVSTLGVDWLEIIRKSSNSFLKTLFGNELSTSVKPVGHTLASQYRTSLEALMKMLNQCYPFFIRCIKPNNHKKTSCLDRPLVSKQLHYSGMMETAKIRQSGYPIRYTYRQFVERYRLLLPGCAPISKIQNWNALALHICSKNLSKEEYHLGKTKVFLKITDELLESLREKVLSKNAVILQKNYKSHLYRKKFIQMRNAAITLQRHWRGRNPRKAFLDIRIGYLRLQACLRSRQLRNDFVQMRIAIIKLQARCRGYLLRKKMNNIKFKKRQSLTPPISSPRSGPNSVNDIDNWIENVFDSAVEEKSEYFQISEEGVEAINVKEILENPCTMTFHKYAAINFTGNVHSRYFIKKIKQPLLELTSFADQLAAVAIWETILRFMGDIANGDHSHYNFNNKSVMSQLHATISKSYLHSKKYIDAYNAFKEEEEKLVKHVLINGPINLINLTLAHRNKLQKEIEKGDQEVSILRENYDKWLNSKSTLLDKLQFIIGHGILRQTLRDEIYCQLCKQLSDNPNPNSSQYGWILMNLCASCFAPSSKFAPTLLHFMASNGNKLGCIMTLQRTIHNGPRNEPPTSFELNALKTKQPMEIKVLFPNGSSLVIKIDAATTSSEVCRKVTSHLGIKDQFGFSLFITMFGKSLSLESGGCHILDAVFLCETVAKERGIPESEAPWYIRFAKEMFSPWQTHLDDLVAADLVYSQVIKNSFLGEYRCTQEGELAQLVAQHYYVSCGKVLLPEILSNLISEVIPEPLLRQKGTVYWIKLVTETFKKSYFIKLKIPEVDVKLDVVTFAKDKWPILLSKYYEVMQIAGISLGVPNLLLAINSEGIFFTRNTTKIILKFTYVEIASIEYKTDPDGEGQVHLLTFNDQKFVFKTIYAEIISHLIKWIQAELISRSIYAVALQNYSAPVYNFITSDSSFLSLSEGDLVILEEAVLDNFGGWLKGFKMGTDKIGEFPSSVVRILPTLSKPPNYVLAYCTNKHNSERYLTSKSILLKKHTLEEYAARHFSSYRTSRLMSKKNDSQSEPWKYSKSVIWGPLNKGLDQLAHLAINMFSYILKYSTDKDTGNKLLHTRPIFEPALDHVSLRDELYCQIMKQLTENPNPENENRMWHLMWLATCLFSCSEFLLPELCLFLETRPVSIAQESLKRLKIVREKGERRNVHHWIEVEAIEKETSILHKVSFPNGMEQIFKVNSFNIVDDLVKFIGAYLGLKSIEGFSLILSCDDNSTISLPPKDYLFDAILDACNFPQTASSQETPKYNYELVFVKKIWINTYPGVDKIADLVCHYNQELSKYMAGLHNCTLNDAIYLAAVIFIAEYSSEMTNPKDDILKVFVHLIPQNLQDELSGREWIEHIHLVFNKLKNMSNDEAKITFLKVVQTWWSFGSAFFNVHKLSSMQDDHLLLAVNKNGVFIIDPYSQEVLATYSYSQIIMSFCSKFSLTLTLTNGNLLLWTKNAHKIADLVNSYLDAYDNNRIMSSN</sequence>
<evidence type="ECO:0000256" key="8">
    <source>
        <dbReference type="ARBA" id="ARBA00023123"/>
    </source>
</evidence>
<dbReference type="InterPro" id="IPR014352">
    <property type="entry name" value="FERM/acyl-CoA-bd_prot_sf"/>
</dbReference>
<dbReference type="CDD" id="cd17092">
    <property type="entry name" value="FERM1_F1_Myosin-VII"/>
    <property type="match status" value="1"/>
</dbReference>
<dbReference type="SUPFAM" id="SSF52540">
    <property type="entry name" value="P-loop containing nucleoside triphosphate hydrolases"/>
    <property type="match status" value="1"/>
</dbReference>
<dbReference type="Gene3D" id="1.20.58.530">
    <property type="match status" value="1"/>
</dbReference>
<dbReference type="Gene3D" id="2.30.29.30">
    <property type="entry name" value="Pleckstrin-homology domain (PH domain)/Phosphotyrosine-binding domain (PTB)"/>
    <property type="match status" value="2"/>
</dbReference>
<dbReference type="PRINTS" id="PR00193">
    <property type="entry name" value="MYOSINHEAVY"/>
</dbReference>
<dbReference type="Proteomes" id="UP000494040">
    <property type="component" value="Unassembled WGS sequence"/>
</dbReference>
<keyword evidence="3 11" id="KW-0728">SH3 domain</keyword>
<comment type="subcellular location">
    <subcellularLocation>
        <location evidence="1">Cytoplasm</location>
    </subcellularLocation>
</comment>
<dbReference type="PANTHER" id="PTHR22692">
    <property type="entry name" value="MYOSIN VII, XV"/>
    <property type="match status" value="1"/>
</dbReference>
<dbReference type="Gene3D" id="3.40.850.10">
    <property type="entry name" value="Kinesin motor domain"/>
    <property type="match status" value="1"/>
</dbReference>
<dbReference type="GO" id="GO:0030182">
    <property type="term" value="P:neuron differentiation"/>
    <property type="evidence" value="ECO:0007669"/>
    <property type="project" value="UniProtKB-ARBA"/>
</dbReference>
<proteinExistence type="inferred from homology"/>
<keyword evidence="18" id="KW-1185">Reference proteome</keyword>
<dbReference type="InterPro" id="IPR035963">
    <property type="entry name" value="FERM_2"/>
</dbReference>
<dbReference type="GO" id="GO:0005524">
    <property type="term" value="F:ATP binding"/>
    <property type="evidence" value="ECO:0007669"/>
    <property type="project" value="UniProtKB-UniRule"/>
</dbReference>
<dbReference type="SMART" id="SM00139">
    <property type="entry name" value="MyTH4"/>
    <property type="match status" value="2"/>
</dbReference>
<dbReference type="RefSeq" id="XP_014247886.1">
    <property type="nucleotide sequence ID" value="XM_014392400.2"/>
</dbReference>
<feature type="domain" description="SH3" evidence="13">
    <location>
        <begin position="1457"/>
        <end position="1528"/>
    </location>
</feature>
<dbReference type="InterPro" id="IPR041793">
    <property type="entry name" value="MyoVII_FERM_C1"/>
</dbReference>
<dbReference type="Pfam" id="PF00373">
    <property type="entry name" value="FERM_M"/>
    <property type="match status" value="1"/>
</dbReference>
<dbReference type="PANTHER" id="PTHR22692:SF33">
    <property type="entry name" value="MYOSIN"/>
    <property type="match status" value="1"/>
</dbReference>
<feature type="domain" description="MyTH4" evidence="15">
    <location>
        <begin position="1592"/>
        <end position="1734"/>
    </location>
</feature>
<dbReference type="InterPro" id="IPR001609">
    <property type="entry name" value="Myosin_head_motor_dom-like"/>
</dbReference>
<dbReference type="InterPro" id="IPR000048">
    <property type="entry name" value="IQ_motif_EF-hand-BS"/>
</dbReference>
<dbReference type="Gene3D" id="1.25.40.530">
    <property type="entry name" value="MyTH4 domain"/>
    <property type="match status" value="2"/>
</dbReference>
<dbReference type="SMART" id="SM00242">
    <property type="entry name" value="MYSc"/>
    <property type="match status" value="1"/>
</dbReference>
<feature type="domain" description="FERM" evidence="14">
    <location>
        <begin position="1152"/>
        <end position="1480"/>
    </location>
</feature>
<dbReference type="InterPro" id="IPR019749">
    <property type="entry name" value="Band_41_domain"/>
</dbReference>
<dbReference type="Gene3D" id="1.20.80.10">
    <property type="match status" value="2"/>
</dbReference>
<dbReference type="SUPFAM" id="SSF50729">
    <property type="entry name" value="PH domain-like"/>
    <property type="match status" value="1"/>
</dbReference>
<dbReference type="Pfam" id="PF21989">
    <property type="entry name" value="RA_2"/>
    <property type="match status" value="1"/>
</dbReference>
<evidence type="ECO:0000256" key="2">
    <source>
        <dbReference type="ARBA" id="ARBA00008314"/>
    </source>
</evidence>
<dbReference type="PROSITE" id="PS50002">
    <property type="entry name" value="SH3"/>
    <property type="match status" value="1"/>
</dbReference>
<evidence type="ECO:0000259" key="14">
    <source>
        <dbReference type="PROSITE" id="PS50057"/>
    </source>
</evidence>
<dbReference type="InterPro" id="IPR000299">
    <property type="entry name" value="FERM_domain"/>
</dbReference>
<dbReference type="Gene3D" id="1.10.10.820">
    <property type="match status" value="1"/>
</dbReference>
<evidence type="ECO:0000313" key="17">
    <source>
        <dbReference type="EnsemblMetazoa" id="XP_014247886.1"/>
    </source>
</evidence>
<dbReference type="FunFam" id="1.10.10.820:FF:000001">
    <property type="entry name" value="Myosin heavy chain"/>
    <property type="match status" value="1"/>
</dbReference>
<feature type="domain" description="FERM" evidence="14">
    <location>
        <begin position="1739"/>
        <end position="2041"/>
    </location>
</feature>
<keyword evidence="9 12" id="KW-0505">Motor protein</keyword>
<dbReference type="Pfam" id="PF00784">
    <property type="entry name" value="MyTH4"/>
    <property type="match status" value="2"/>
</dbReference>
<feature type="region of interest" description="Actin-binding" evidence="12">
    <location>
        <begin position="613"/>
        <end position="635"/>
    </location>
</feature>
<dbReference type="Gene3D" id="6.20.240.20">
    <property type="match status" value="1"/>
</dbReference>
<dbReference type="InterPro" id="IPR000857">
    <property type="entry name" value="MyTH4_dom"/>
</dbReference>
<dbReference type="SUPFAM" id="SSF47031">
    <property type="entry name" value="Second domain of FERM"/>
    <property type="match status" value="2"/>
</dbReference>
<dbReference type="GO" id="GO:0003774">
    <property type="term" value="F:cytoskeletal motor activity"/>
    <property type="evidence" value="ECO:0007669"/>
    <property type="project" value="UniProtKB-UniRule"/>
</dbReference>
<evidence type="ECO:0000256" key="11">
    <source>
        <dbReference type="PROSITE-ProRule" id="PRU00192"/>
    </source>
</evidence>
<dbReference type="GeneID" id="106665734"/>
<dbReference type="GO" id="GO:0016459">
    <property type="term" value="C:myosin complex"/>
    <property type="evidence" value="ECO:0007669"/>
    <property type="project" value="UniProtKB-KW"/>
</dbReference>
<dbReference type="Pfam" id="PF00612">
    <property type="entry name" value="IQ"/>
    <property type="match status" value="3"/>
</dbReference>
<dbReference type="OrthoDB" id="6108017at2759"/>
<evidence type="ECO:0000259" key="15">
    <source>
        <dbReference type="PROSITE" id="PS51016"/>
    </source>
</evidence>
<dbReference type="SMART" id="SM00295">
    <property type="entry name" value="B41"/>
    <property type="match status" value="2"/>
</dbReference>
<keyword evidence="4" id="KW-0963">Cytoplasm</keyword>
<dbReference type="GO" id="GO:0071944">
    <property type="term" value="C:cell periphery"/>
    <property type="evidence" value="ECO:0007669"/>
    <property type="project" value="UniProtKB-ARBA"/>
</dbReference>
<dbReference type="Pfam" id="PF00063">
    <property type="entry name" value="Myosin_head"/>
    <property type="match status" value="1"/>
</dbReference>
<dbReference type="Gene3D" id="2.30.30.40">
    <property type="entry name" value="SH3 Domains"/>
    <property type="match status" value="1"/>
</dbReference>
<dbReference type="PROSITE" id="PS50096">
    <property type="entry name" value="IQ"/>
    <property type="match status" value="3"/>
</dbReference>
<organism evidence="17 18">
    <name type="scientific">Cimex lectularius</name>
    <name type="common">Bed bug</name>
    <name type="synonym">Acanthia lectularia</name>
    <dbReference type="NCBI Taxonomy" id="79782"/>
    <lineage>
        <taxon>Eukaryota</taxon>
        <taxon>Metazoa</taxon>
        <taxon>Ecdysozoa</taxon>
        <taxon>Arthropoda</taxon>
        <taxon>Hexapoda</taxon>
        <taxon>Insecta</taxon>
        <taxon>Pterygota</taxon>
        <taxon>Neoptera</taxon>
        <taxon>Paraneoptera</taxon>
        <taxon>Hemiptera</taxon>
        <taxon>Heteroptera</taxon>
        <taxon>Panheteroptera</taxon>
        <taxon>Cimicomorpha</taxon>
        <taxon>Cimicidae</taxon>
        <taxon>Cimex</taxon>
    </lineage>
</organism>
<dbReference type="GO" id="GO:0009887">
    <property type="term" value="P:animal organ morphogenesis"/>
    <property type="evidence" value="ECO:0007669"/>
    <property type="project" value="UniProtKB-ARBA"/>
</dbReference>
<dbReference type="GO" id="GO:0005737">
    <property type="term" value="C:cytoplasm"/>
    <property type="evidence" value="ECO:0007669"/>
    <property type="project" value="UniProtKB-SubCell"/>
</dbReference>
<evidence type="ECO:0000256" key="10">
    <source>
        <dbReference type="ARBA" id="ARBA00023203"/>
    </source>
</evidence>
<feature type="binding site" evidence="12">
    <location>
        <begin position="160"/>
        <end position="167"/>
    </location>
    <ligand>
        <name>ATP</name>
        <dbReference type="ChEBI" id="CHEBI:30616"/>
    </ligand>
</feature>
<dbReference type="Gene3D" id="1.20.5.190">
    <property type="match status" value="2"/>
</dbReference>
<dbReference type="SUPFAM" id="SSF54236">
    <property type="entry name" value="Ubiquitin-like"/>
    <property type="match status" value="1"/>
</dbReference>
<evidence type="ECO:0000259" key="13">
    <source>
        <dbReference type="PROSITE" id="PS50002"/>
    </source>
</evidence>
<dbReference type="GO" id="GO:0003779">
    <property type="term" value="F:actin binding"/>
    <property type="evidence" value="ECO:0007669"/>
    <property type="project" value="UniProtKB-KW"/>
</dbReference>
<dbReference type="EnsemblMetazoa" id="XM_014392400.2">
    <property type="protein sequence ID" value="XP_014247886.1"/>
    <property type="gene ID" value="LOC106665734"/>
</dbReference>
<keyword evidence="8 12" id="KW-0518">Myosin</keyword>
<dbReference type="InterPro" id="IPR001452">
    <property type="entry name" value="SH3_domain"/>
</dbReference>
<dbReference type="InterPro" id="IPR038185">
    <property type="entry name" value="MyTH4_dom_sf"/>
</dbReference>
<evidence type="ECO:0000313" key="18">
    <source>
        <dbReference type="Proteomes" id="UP000494040"/>
    </source>
</evidence>
<keyword evidence="7 12" id="KW-0067">ATP-binding</keyword>
<evidence type="ECO:0000256" key="3">
    <source>
        <dbReference type="ARBA" id="ARBA00022443"/>
    </source>
</evidence>
<dbReference type="InterPro" id="IPR011993">
    <property type="entry name" value="PH-like_dom_sf"/>
</dbReference>
<evidence type="ECO:0000256" key="7">
    <source>
        <dbReference type="ARBA" id="ARBA00022840"/>
    </source>
</evidence>
<feature type="domain" description="Myosin motor" evidence="16">
    <location>
        <begin position="67"/>
        <end position="737"/>
    </location>
</feature>
<dbReference type="SMART" id="SM00326">
    <property type="entry name" value="SH3"/>
    <property type="match status" value="1"/>
</dbReference>
<evidence type="ECO:0000256" key="5">
    <source>
        <dbReference type="ARBA" id="ARBA00022737"/>
    </source>
</evidence>
<dbReference type="Gene3D" id="3.10.20.90">
    <property type="entry name" value="Phosphatidylinositol 3-kinase Catalytic Subunit, Chain A, domain 1"/>
    <property type="match status" value="2"/>
</dbReference>
<keyword evidence="6 12" id="KW-0547">Nucleotide-binding</keyword>
<reference evidence="17" key="1">
    <citation type="submission" date="2022-01" db="UniProtKB">
        <authorList>
            <consortium name="EnsemblMetazoa"/>
        </authorList>
    </citation>
    <scope>IDENTIFICATION</scope>
</reference>
<feature type="domain" description="MyTH4" evidence="15">
    <location>
        <begin position="913"/>
        <end position="1147"/>
    </location>
</feature>
<dbReference type="GO" id="GO:0009888">
    <property type="term" value="P:tissue development"/>
    <property type="evidence" value="ECO:0007669"/>
    <property type="project" value="UniProtKB-ARBA"/>
</dbReference>
<dbReference type="InterPro" id="IPR029071">
    <property type="entry name" value="Ubiquitin-like_domsf"/>
</dbReference>
<dbReference type="Pfam" id="PF24123">
    <property type="entry name" value="Myosin_VII_N"/>
    <property type="match status" value="1"/>
</dbReference>